<dbReference type="GeneID" id="26909650"/>
<dbReference type="VEuPathDB" id="TriTrypDB:LpyrH10_31_0210"/>
<accession>A0A0N0DR71</accession>
<comment type="caution">
    <text evidence="1">The sequence shown here is derived from an EMBL/GenBank/DDBJ whole genome shotgun (WGS) entry which is preliminary data.</text>
</comment>
<sequence length="86" mass="9875">MAPTLTIELPYDRMVKEDCISDEYLINQMAGINDNPPEDNLPLRQWLIREAHLALVKNPKMKEVVLKPKSDHSSRTEFAIKITGNE</sequence>
<dbReference type="OrthoDB" id="248111at2759"/>
<protein>
    <submittedName>
        <fullName evidence="1">Uncharacterized protein</fullName>
    </submittedName>
</protein>
<evidence type="ECO:0000313" key="1">
    <source>
        <dbReference type="EMBL" id="KPA74064.1"/>
    </source>
</evidence>
<gene>
    <name evidence="1" type="ORF">ABB37_09367</name>
</gene>
<keyword evidence="2" id="KW-1185">Reference proteome</keyword>
<dbReference type="EMBL" id="LGTL01000031">
    <property type="protein sequence ID" value="KPA74064.1"/>
    <property type="molecule type" value="Genomic_DNA"/>
</dbReference>
<dbReference type="Proteomes" id="UP000037923">
    <property type="component" value="Unassembled WGS sequence"/>
</dbReference>
<organism evidence="1 2">
    <name type="scientific">Leptomonas pyrrhocoris</name>
    <name type="common">Firebug parasite</name>
    <dbReference type="NCBI Taxonomy" id="157538"/>
    <lineage>
        <taxon>Eukaryota</taxon>
        <taxon>Discoba</taxon>
        <taxon>Euglenozoa</taxon>
        <taxon>Kinetoplastea</taxon>
        <taxon>Metakinetoplastina</taxon>
        <taxon>Trypanosomatida</taxon>
        <taxon>Trypanosomatidae</taxon>
        <taxon>Leishmaniinae</taxon>
        <taxon>Leptomonas</taxon>
    </lineage>
</organism>
<dbReference type="OMA" id="TWILREA"/>
<dbReference type="InterPro" id="IPR048946">
    <property type="entry name" value="Q4D059-like"/>
</dbReference>
<name>A0A0N0DR71_LEPPY</name>
<proteinExistence type="predicted"/>
<dbReference type="RefSeq" id="XP_015652503.1">
    <property type="nucleotide sequence ID" value="XM_015808790.1"/>
</dbReference>
<evidence type="ECO:0000313" key="2">
    <source>
        <dbReference type="Proteomes" id="UP000037923"/>
    </source>
</evidence>
<dbReference type="Pfam" id="PF21630">
    <property type="entry name" value="Q4D059-like"/>
    <property type="match status" value="1"/>
</dbReference>
<reference evidence="1 2" key="1">
    <citation type="submission" date="2015-07" db="EMBL/GenBank/DDBJ databases">
        <title>High-quality genome of monoxenous trypanosomatid Leptomonas pyrrhocoris.</title>
        <authorList>
            <person name="Flegontov P."/>
            <person name="Butenko A."/>
            <person name="Firsov S."/>
            <person name="Vlcek C."/>
            <person name="Logacheva M.D."/>
            <person name="Field M."/>
            <person name="Filatov D."/>
            <person name="Flegontova O."/>
            <person name="Gerasimov E."/>
            <person name="Jackson A.P."/>
            <person name="Kelly S."/>
            <person name="Opperdoes F."/>
            <person name="O'Reilly A."/>
            <person name="Votypka J."/>
            <person name="Yurchenko V."/>
            <person name="Lukes J."/>
        </authorList>
    </citation>
    <scope>NUCLEOTIDE SEQUENCE [LARGE SCALE GENOMIC DNA]</scope>
    <source>
        <strain evidence="1">H10</strain>
    </source>
</reference>
<dbReference type="AlphaFoldDB" id="A0A0N0DR71"/>